<dbReference type="InterPro" id="IPR036782">
    <property type="entry name" value="NE0471-like_N"/>
</dbReference>
<dbReference type="InterPro" id="IPR018841">
    <property type="entry name" value="DUF2442"/>
</dbReference>
<keyword evidence="2" id="KW-1185">Reference proteome</keyword>
<dbReference type="Gene3D" id="3.30.2020.10">
    <property type="entry name" value="NE0471-like N-terminal domain"/>
    <property type="match status" value="1"/>
</dbReference>
<evidence type="ECO:0008006" key="3">
    <source>
        <dbReference type="Google" id="ProtNLM"/>
    </source>
</evidence>
<proteinExistence type="predicted"/>
<reference evidence="2" key="1">
    <citation type="submission" date="2016-10" db="EMBL/GenBank/DDBJ databases">
        <authorList>
            <person name="Varghese N."/>
            <person name="Submissions S."/>
        </authorList>
    </citation>
    <scope>NUCLEOTIDE SEQUENCE [LARGE SCALE GENOMIC DNA]</scope>
    <source>
        <strain evidence="2">DSM 21580</strain>
    </source>
</reference>
<dbReference type="AlphaFoldDB" id="A0A1H5ZY39"/>
<evidence type="ECO:0000313" key="2">
    <source>
        <dbReference type="Proteomes" id="UP000236738"/>
    </source>
</evidence>
<evidence type="ECO:0000313" key="1">
    <source>
        <dbReference type="EMBL" id="SEG41121.1"/>
    </source>
</evidence>
<gene>
    <name evidence="1" type="ORF">SAMN05421847_2255</name>
</gene>
<name>A0A1H5ZY39_9FLAO</name>
<dbReference type="Pfam" id="PF10387">
    <property type="entry name" value="DUF2442"/>
    <property type="match status" value="1"/>
</dbReference>
<dbReference type="SUPFAM" id="SSF143880">
    <property type="entry name" value="NE0471 N-terminal domain-like"/>
    <property type="match status" value="1"/>
</dbReference>
<dbReference type="EMBL" id="FNUS01000005">
    <property type="protein sequence ID" value="SEG41121.1"/>
    <property type="molecule type" value="Genomic_DNA"/>
</dbReference>
<protein>
    <recommendedName>
        <fullName evidence="3">DUF2442 domain-containing protein</fullName>
    </recommendedName>
</protein>
<sequence length="83" mass="10127">MSLIWITKAKYIENYKIEVFFNSDESKVIDLEEYLDKGIFLELRNKEYFKNFKINSWTIEWENGADFSPEFLYSLKNKSRMVH</sequence>
<dbReference type="RefSeq" id="WP_221405535.1">
    <property type="nucleotide sequence ID" value="NZ_FNUS01000005.1"/>
</dbReference>
<dbReference type="Proteomes" id="UP000236738">
    <property type="component" value="Unassembled WGS sequence"/>
</dbReference>
<organism evidence="1 2">
    <name type="scientific">Halpernia humi</name>
    <dbReference type="NCBI Taxonomy" id="493375"/>
    <lineage>
        <taxon>Bacteria</taxon>
        <taxon>Pseudomonadati</taxon>
        <taxon>Bacteroidota</taxon>
        <taxon>Flavobacteriia</taxon>
        <taxon>Flavobacteriales</taxon>
        <taxon>Weeksellaceae</taxon>
        <taxon>Chryseobacterium group</taxon>
        <taxon>Halpernia</taxon>
    </lineage>
</organism>
<accession>A0A1H5ZY39</accession>